<accession>A0ABV0MTU1</accession>
<reference evidence="1 2" key="1">
    <citation type="submission" date="2021-06" db="EMBL/GenBank/DDBJ databases">
        <authorList>
            <person name="Palmer J.M."/>
        </authorList>
    </citation>
    <scope>NUCLEOTIDE SEQUENCE [LARGE SCALE GENOMIC DNA]</scope>
    <source>
        <strain evidence="1 2">GA_2019</strain>
        <tissue evidence="1">Muscle</tissue>
    </source>
</reference>
<evidence type="ECO:0000313" key="2">
    <source>
        <dbReference type="Proteomes" id="UP001476798"/>
    </source>
</evidence>
<organism evidence="1 2">
    <name type="scientific">Goodea atripinnis</name>
    <dbReference type="NCBI Taxonomy" id="208336"/>
    <lineage>
        <taxon>Eukaryota</taxon>
        <taxon>Metazoa</taxon>
        <taxon>Chordata</taxon>
        <taxon>Craniata</taxon>
        <taxon>Vertebrata</taxon>
        <taxon>Euteleostomi</taxon>
        <taxon>Actinopterygii</taxon>
        <taxon>Neopterygii</taxon>
        <taxon>Teleostei</taxon>
        <taxon>Neoteleostei</taxon>
        <taxon>Acanthomorphata</taxon>
        <taxon>Ovalentaria</taxon>
        <taxon>Atherinomorphae</taxon>
        <taxon>Cyprinodontiformes</taxon>
        <taxon>Goodeidae</taxon>
        <taxon>Goodea</taxon>
    </lineage>
</organism>
<sequence>VLVKRFYSINQSQSLFFYLRVLFSAGDSVRETYAIGRSSPLSIVCCITTPMPYAEASPTKVRGRLES</sequence>
<feature type="non-terminal residue" evidence="1">
    <location>
        <position position="1"/>
    </location>
</feature>
<name>A0ABV0MTU1_9TELE</name>
<gene>
    <name evidence="1" type="ORF">GOODEAATRI_009947</name>
</gene>
<proteinExistence type="predicted"/>
<dbReference type="Proteomes" id="UP001476798">
    <property type="component" value="Unassembled WGS sequence"/>
</dbReference>
<dbReference type="EMBL" id="JAHRIO010010569">
    <property type="protein sequence ID" value="MEQ2161472.1"/>
    <property type="molecule type" value="Genomic_DNA"/>
</dbReference>
<evidence type="ECO:0000313" key="1">
    <source>
        <dbReference type="EMBL" id="MEQ2161472.1"/>
    </source>
</evidence>
<comment type="caution">
    <text evidence="1">The sequence shown here is derived from an EMBL/GenBank/DDBJ whole genome shotgun (WGS) entry which is preliminary data.</text>
</comment>
<keyword evidence="2" id="KW-1185">Reference proteome</keyword>
<protein>
    <submittedName>
        <fullName evidence="1">Uncharacterized protein</fullName>
    </submittedName>
</protein>